<dbReference type="PANTHER" id="PTHR43731">
    <property type="entry name" value="RHOMBOID PROTEASE"/>
    <property type="match status" value="1"/>
</dbReference>
<dbReference type="Pfam" id="PF01694">
    <property type="entry name" value="Rhomboid"/>
    <property type="match status" value="1"/>
</dbReference>
<gene>
    <name evidence="10" type="ORF">Syun_022803</name>
</gene>
<keyword evidence="3" id="KW-0812">Transmembrane</keyword>
<feature type="compositionally biased region" description="Gly residues" evidence="7">
    <location>
        <begin position="148"/>
        <end position="158"/>
    </location>
</feature>
<dbReference type="InterPro" id="IPR035952">
    <property type="entry name" value="Rhomboid-like_sf"/>
</dbReference>
<reference evidence="10 11" key="1">
    <citation type="submission" date="2024-01" db="EMBL/GenBank/DDBJ databases">
        <title>Genome assemblies of Stephania.</title>
        <authorList>
            <person name="Yang L."/>
        </authorList>
    </citation>
    <scope>NUCLEOTIDE SEQUENCE [LARGE SCALE GENOMIC DNA]</scope>
    <source>
        <strain evidence="10">YNDBR</strain>
        <tissue evidence="10">Leaf</tissue>
    </source>
</reference>
<proteinExistence type="inferred from homology"/>
<dbReference type="Gene3D" id="1.20.1540.10">
    <property type="entry name" value="Rhomboid-like"/>
    <property type="match status" value="1"/>
</dbReference>
<accession>A0AAP0FAD0</accession>
<feature type="domain" description="Peptidase S54 rhomboid" evidence="9">
    <location>
        <begin position="70"/>
        <end position="102"/>
    </location>
</feature>
<evidence type="ECO:0000313" key="10">
    <source>
        <dbReference type="EMBL" id="KAK9106792.1"/>
    </source>
</evidence>
<feature type="chain" id="PRO_5043007295" description="Peptidase S54 rhomboid domain-containing protein" evidence="8">
    <location>
        <begin position="18"/>
        <end position="203"/>
    </location>
</feature>
<dbReference type="GO" id="GO:0004252">
    <property type="term" value="F:serine-type endopeptidase activity"/>
    <property type="evidence" value="ECO:0007669"/>
    <property type="project" value="InterPro"/>
</dbReference>
<protein>
    <recommendedName>
        <fullName evidence="9">Peptidase S54 rhomboid domain-containing protein</fullName>
    </recommendedName>
</protein>
<keyword evidence="5" id="KW-1133">Transmembrane helix</keyword>
<evidence type="ECO:0000256" key="8">
    <source>
        <dbReference type="SAM" id="SignalP"/>
    </source>
</evidence>
<sequence length="203" mass="20553">MNTLVSLTLFSILALHGDPIPAMRSWFPSAEGTVWRLIAANAAVFMLWRVADPSFMRRNFTISVENFRNGRIHTLITAAFSHIEIEHLLSNMIGLYFFGNSIGINFLEVGGHVDKGGVGAEGGEGAGGGVEVDGVKFGGVAADGGDDIGLGNEGGGGRGRSEGAHGSTHHACADPLHAGGGGGDGLGGGDGHGAAEEGECGGG</sequence>
<dbReference type="EMBL" id="JBBNAF010000010">
    <property type="protein sequence ID" value="KAK9106792.1"/>
    <property type="molecule type" value="Genomic_DNA"/>
</dbReference>
<evidence type="ECO:0000313" key="11">
    <source>
        <dbReference type="Proteomes" id="UP001420932"/>
    </source>
</evidence>
<dbReference type="AlphaFoldDB" id="A0AAP0FAD0"/>
<keyword evidence="4" id="KW-0378">Hydrolase</keyword>
<evidence type="ECO:0000256" key="1">
    <source>
        <dbReference type="ARBA" id="ARBA00004141"/>
    </source>
</evidence>
<evidence type="ECO:0000256" key="3">
    <source>
        <dbReference type="ARBA" id="ARBA00022692"/>
    </source>
</evidence>
<feature type="compositionally biased region" description="Gly residues" evidence="7">
    <location>
        <begin position="178"/>
        <end position="192"/>
    </location>
</feature>
<dbReference type="SUPFAM" id="SSF144091">
    <property type="entry name" value="Rhomboid-like"/>
    <property type="match status" value="1"/>
</dbReference>
<dbReference type="Proteomes" id="UP001420932">
    <property type="component" value="Unassembled WGS sequence"/>
</dbReference>
<evidence type="ECO:0000256" key="4">
    <source>
        <dbReference type="ARBA" id="ARBA00022801"/>
    </source>
</evidence>
<keyword evidence="11" id="KW-1185">Reference proteome</keyword>
<evidence type="ECO:0000259" key="9">
    <source>
        <dbReference type="Pfam" id="PF01694"/>
    </source>
</evidence>
<keyword evidence="8" id="KW-0732">Signal</keyword>
<dbReference type="PANTHER" id="PTHR43731:SF14">
    <property type="entry name" value="PRESENILIN-ASSOCIATED RHOMBOID-LIKE PROTEIN, MITOCHONDRIAL"/>
    <property type="match status" value="1"/>
</dbReference>
<keyword evidence="6" id="KW-0472">Membrane</keyword>
<dbReference type="InterPro" id="IPR022764">
    <property type="entry name" value="Peptidase_S54_rhomboid_dom"/>
</dbReference>
<dbReference type="InterPro" id="IPR050925">
    <property type="entry name" value="Rhomboid_protease_S54"/>
</dbReference>
<organism evidence="10 11">
    <name type="scientific">Stephania yunnanensis</name>
    <dbReference type="NCBI Taxonomy" id="152371"/>
    <lineage>
        <taxon>Eukaryota</taxon>
        <taxon>Viridiplantae</taxon>
        <taxon>Streptophyta</taxon>
        <taxon>Embryophyta</taxon>
        <taxon>Tracheophyta</taxon>
        <taxon>Spermatophyta</taxon>
        <taxon>Magnoliopsida</taxon>
        <taxon>Ranunculales</taxon>
        <taxon>Menispermaceae</taxon>
        <taxon>Menispermoideae</taxon>
        <taxon>Cissampelideae</taxon>
        <taxon>Stephania</taxon>
    </lineage>
</organism>
<name>A0AAP0FAD0_9MAGN</name>
<evidence type="ECO:0000256" key="6">
    <source>
        <dbReference type="ARBA" id="ARBA00023136"/>
    </source>
</evidence>
<comment type="caution">
    <text evidence="10">The sequence shown here is derived from an EMBL/GenBank/DDBJ whole genome shotgun (WGS) entry which is preliminary data.</text>
</comment>
<dbReference type="GO" id="GO:0016020">
    <property type="term" value="C:membrane"/>
    <property type="evidence" value="ECO:0007669"/>
    <property type="project" value="UniProtKB-SubCell"/>
</dbReference>
<comment type="subcellular location">
    <subcellularLocation>
        <location evidence="1">Membrane</location>
        <topology evidence="1">Multi-pass membrane protein</topology>
    </subcellularLocation>
</comment>
<evidence type="ECO:0000256" key="2">
    <source>
        <dbReference type="ARBA" id="ARBA00009045"/>
    </source>
</evidence>
<feature type="region of interest" description="Disordered" evidence="7">
    <location>
        <begin position="148"/>
        <end position="203"/>
    </location>
</feature>
<feature type="signal peptide" evidence="8">
    <location>
        <begin position="1"/>
        <end position="17"/>
    </location>
</feature>
<evidence type="ECO:0000256" key="5">
    <source>
        <dbReference type="ARBA" id="ARBA00022989"/>
    </source>
</evidence>
<comment type="similarity">
    <text evidence="2">Belongs to the peptidase S54 family.</text>
</comment>
<evidence type="ECO:0000256" key="7">
    <source>
        <dbReference type="SAM" id="MobiDB-lite"/>
    </source>
</evidence>